<dbReference type="Proteomes" id="UP000077245">
    <property type="component" value="Unassembled WGS sequence"/>
</dbReference>
<keyword evidence="2" id="KW-1185">Reference proteome</keyword>
<proteinExistence type="predicted"/>
<dbReference type="STRING" id="49547.MBCUR_13540"/>
<organism evidence="1 2">
    <name type="scientific">Methanobrevibacter curvatus</name>
    <dbReference type="NCBI Taxonomy" id="49547"/>
    <lineage>
        <taxon>Archaea</taxon>
        <taxon>Methanobacteriati</taxon>
        <taxon>Methanobacteriota</taxon>
        <taxon>Methanomada group</taxon>
        <taxon>Methanobacteria</taxon>
        <taxon>Methanobacteriales</taxon>
        <taxon>Methanobacteriaceae</taxon>
        <taxon>Methanobrevibacter</taxon>
    </lineage>
</organism>
<evidence type="ECO:0000313" key="1">
    <source>
        <dbReference type="EMBL" id="KZX11600.1"/>
    </source>
</evidence>
<dbReference type="RefSeq" id="WP_067091868.1">
    <property type="nucleotide sequence ID" value="NZ_LWMV01000183.1"/>
</dbReference>
<dbReference type="EMBL" id="LWMV01000183">
    <property type="protein sequence ID" value="KZX11600.1"/>
    <property type="molecule type" value="Genomic_DNA"/>
</dbReference>
<evidence type="ECO:0008006" key="3">
    <source>
        <dbReference type="Google" id="ProtNLM"/>
    </source>
</evidence>
<sequence length="123" mass="14757">MLKYRFECSNKFKNEFNKLVKKCPSLKDDFDLLKEAMAVDLNYNKQKFPQSKYEQIAGLGKNVTLPAFIVKKFRCKAIKKGNRSGFRFTFVFHREELLIYFVEAYFKSKKEMEDKNRIIELFK</sequence>
<name>A0A162FL16_9EURY</name>
<dbReference type="PATRIC" id="fig|49547.3.peg.1448"/>
<dbReference type="OrthoDB" id="381379at2157"/>
<protein>
    <recommendedName>
        <fullName evidence="3">Toxin HigB-2</fullName>
    </recommendedName>
</protein>
<comment type="caution">
    <text evidence="1">The sequence shown here is derived from an EMBL/GenBank/DDBJ whole genome shotgun (WGS) entry which is preliminary data.</text>
</comment>
<gene>
    <name evidence="1" type="ORF">MBCUR_13540</name>
</gene>
<accession>A0A162FL16</accession>
<reference evidence="1 2" key="1">
    <citation type="submission" date="2016-04" db="EMBL/GenBank/DDBJ databases">
        <title>Genome sequence of Methanobrevibacter curvatus DSM 11111.</title>
        <authorList>
            <person name="Poehlein A."/>
            <person name="Seedorf H."/>
            <person name="Daniel R."/>
        </authorList>
    </citation>
    <scope>NUCLEOTIDE SEQUENCE [LARGE SCALE GENOMIC DNA]</scope>
    <source>
        <strain evidence="1 2">DSM 11111</strain>
    </source>
</reference>
<dbReference type="AlphaFoldDB" id="A0A162FL16"/>
<evidence type="ECO:0000313" key="2">
    <source>
        <dbReference type="Proteomes" id="UP000077245"/>
    </source>
</evidence>